<gene>
    <name evidence="1" type="ORF">AFK24_27285</name>
</gene>
<reference evidence="1 2" key="1">
    <citation type="submission" date="2015-07" db="EMBL/GenBank/DDBJ databases">
        <title>Draft genome sequence of a diazotrophic, plant growth-promoting rhizobacterium of the Pseudomonas syringae complex.</title>
        <authorList>
            <person name="Patten C.L."/>
            <person name="Jeong H."/>
        </authorList>
    </citation>
    <scope>NUCLEOTIDE SEQUENCE [LARGE SCALE GENOMIC DNA]</scope>
    <source>
        <strain evidence="1 2">GR12-2</strain>
    </source>
</reference>
<dbReference type="Proteomes" id="UP000093104">
    <property type="component" value="Unassembled WGS sequence"/>
</dbReference>
<dbReference type="RefSeq" id="WP_065836203.1">
    <property type="nucleotide sequence ID" value="NZ_LGSI01000072.1"/>
</dbReference>
<dbReference type="EMBL" id="LGSI01000072">
    <property type="protein sequence ID" value="OCR21956.1"/>
    <property type="molecule type" value="Genomic_DNA"/>
</dbReference>
<comment type="caution">
    <text evidence="1">The sequence shown here is derived from an EMBL/GenBank/DDBJ whole genome shotgun (WGS) entry which is preliminary data.</text>
</comment>
<dbReference type="OrthoDB" id="9868306at2"/>
<evidence type="ECO:0000313" key="1">
    <source>
        <dbReference type="EMBL" id="OCR21956.1"/>
    </source>
</evidence>
<proteinExistence type="predicted"/>
<evidence type="ECO:0000313" key="2">
    <source>
        <dbReference type="Proteomes" id="UP000093104"/>
    </source>
</evidence>
<accession>A0A1C7YYT1</accession>
<protein>
    <submittedName>
        <fullName evidence="1">Uncharacterized protein</fullName>
    </submittedName>
</protein>
<name>A0A1C7YYT1_PSESX</name>
<dbReference type="AlphaFoldDB" id="A0A1C7YYT1"/>
<organism evidence="1 2">
    <name type="scientific">Pseudomonas syringae</name>
    <dbReference type="NCBI Taxonomy" id="317"/>
    <lineage>
        <taxon>Bacteria</taxon>
        <taxon>Pseudomonadati</taxon>
        <taxon>Pseudomonadota</taxon>
        <taxon>Gammaproteobacteria</taxon>
        <taxon>Pseudomonadales</taxon>
        <taxon>Pseudomonadaceae</taxon>
        <taxon>Pseudomonas</taxon>
    </lineage>
</organism>
<dbReference type="PATRIC" id="fig|317.243.peg.2047"/>
<sequence>MNDNLDESLKTQRRLELHMALEELGQPDEVSTRIFRIGIFCGRLLELQRTGVFTFAEYQEWASNACRALANGESADLSLQLAECIWLPANETSSPNN</sequence>